<comment type="caution">
    <text evidence="1">The sequence shown here is derived from an EMBL/GenBank/DDBJ whole genome shotgun (WGS) entry which is preliminary data.</text>
</comment>
<dbReference type="Proteomes" id="UP000299102">
    <property type="component" value="Unassembled WGS sequence"/>
</dbReference>
<protein>
    <recommendedName>
        <fullName evidence="3">Mariner Mos1 transposase</fullName>
    </recommendedName>
</protein>
<evidence type="ECO:0008006" key="3">
    <source>
        <dbReference type="Google" id="ProtNLM"/>
    </source>
</evidence>
<gene>
    <name evidence="1" type="ORF">EVAR_4576_1</name>
</gene>
<proteinExistence type="predicted"/>
<dbReference type="GO" id="GO:0003676">
    <property type="term" value="F:nucleic acid binding"/>
    <property type="evidence" value="ECO:0007669"/>
    <property type="project" value="InterPro"/>
</dbReference>
<dbReference type="InterPro" id="IPR036397">
    <property type="entry name" value="RNaseH_sf"/>
</dbReference>
<organism evidence="1 2">
    <name type="scientific">Eumeta variegata</name>
    <name type="common">Bagworm moth</name>
    <name type="synonym">Eumeta japonica</name>
    <dbReference type="NCBI Taxonomy" id="151549"/>
    <lineage>
        <taxon>Eukaryota</taxon>
        <taxon>Metazoa</taxon>
        <taxon>Ecdysozoa</taxon>
        <taxon>Arthropoda</taxon>
        <taxon>Hexapoda</taxon>
        <taxon>Insecta</taxon>
        <taxon>Pterygota</taxon>
        <taxon>Neoptera</taxon>
        <taxon>Endopterygota</taxon>
        <taxon>Lepidoptera</taxon>
        <taxon>Glossata</taxon>
        <taxon>Ditrysia</taxon>
        <taxon>Tineoidea</taxon>
        <taxon>Psychidae</taxon>
        <taxon>Oiketicinae</taxon>
        <taxon>Eumeta</taxon>
    </lineage>
</organism>
<dbReference type="EMBL" id="BGZK01000022">
    <property type="protein sequence ID" value="GBP06435.1"/>
    <property type="molecule type" value="Genomic_DNA"/>
</dbReference>
<dbReference type="AlphaFoldDB" id="A0A4C1SWW8"/>
<evidence type="ECO:0000313" key="2">
    <source>
        <dbReference type="Proteomes" id="UP000299102"/>
    </source>
</evidence>
<sequence>MHIREGTTGLSVEIDLFQFQLATAELFLIVSPRGKGTLKPPEQSDQNVTGFWTFTAGHRSHLLISTTSNLRTLQPTVAHDLDQAVSAPRDSAVSKKASTRLPAGKVIVTISIVLHHDNASCHASVEKTQFSEGQNIELTSHPLYSSDFVPKREEQITRTHSMDLRDADIVQVYSSVLRVHFHIELLLFILNGNTFENFP</sequence>
<name>A0A4C1SWW8_EUMVA</name>
<evidence type="ECO:0000313" key="1">
    <source>
        <dbReference type="EMBL" id="GBP06435.1"/>
    </source>
</evidence>
<accession>A0A4C1SWW8</accession>
<keyword evidence="2" id="KW-1185">Reference proteome</keyword>
<dbReference type="Gene3D" id="3.30.420.10">
    <property type="entry name" value="Ribonuclease H-like superfamily/Ribonuclease H"/>
    <property type="match status" value="1"/>
</dbReference>
<reference evidence="1 2" key="1">
    <citation type="journal article" date="2019" name="Commun. Biol.">
        <title>The bagworm genome reveals a unique fibroin gene that provides high tensile strength.</title>
        <authorList>
            <person name="Kono N."/>
            <person name="Nakamura H."/>
            <person name="Ohtoshi R."/>
            <person name="Tomita M."/>
            <person name="Numata K."/>
            <person name="Arakawa K."/>
        </authorList>
    </citation>
    <scope>NUCLEOTIDE SEQUENCE [LARGE SCALE GENOMIC DNA]</scope>
</reference>